<name>A0A6L9EEG8_9FLAO</name>
<keyword evidence="8" id="KW-0812">Transmembrane</keyword>
<protein>
    <recommendedName>
        <fullName evidence="2">histidine kinase</fullName>
        <ecNumber evidence="2">2.7.13.3</ecNumber>
    </recommendedName>
</protein>
<dbReference type="Proteomes" id="UP000475249">
    <property type="component" value="Unassembled WGS sequence"/>
</dbReference>
<dbReference type="SUPFAM" id="SSF47384">
    <property type="entry name" value="Homodimeric domain of signal transducing histidine kinase"/>
    <property type="match status" value="1"/>
</dbReference>
<evidence type="ECO:0000259" key="9">
    <source>
        <dbReference type="PROSITE" id="PS50109"/>
    </source>
</evidence>
<dbReference type="InterPro" id="IPR050736">
    <property type="entry name" value="Sensor_HK_Regulatory"/>
</dbReference>
<keyword evidence="7" id="KW-0175">Coiled coil</keyword>
<evidence type="ECO:0000313" key="10">
    <source>
        <dbReference type="EMBL" id="NAS12982.1"/>
    </source>
</evidence>
<accession>A0A6L9EEG8</accession>
<evidence type="ECO:0000256" key="5">
    <source>
        <dbReference type="ARBA" id="ARBA00022777"/>
    </source>
</evidence>
<keyword evidence="6" id="KW-0902">Two-component regulatory system</keyword>
<dbReference type="InterPro" id="IPR011990">
    <property type="entry name" value="TPR-like_helical_dom_sf"/>
</dbReference>
<evidence type="ECO:0000256" key="3">
    <source>
        <dbReference type="ARBA" id="ARBA00022553"/>
    </source>
</evidence>
<dbReference type="CDD" id="cd00075">
    <property type="entry name" value="HATPase"/>
    <property type="match status" value="1"/>
</dbReference>
<dbReference type="InterPro" id="IPR036097">
    <property type="entry name" value="HisK_dim/P_sf"/>
</dbReference>
<dbReference type="Gene3D" id="1.10.287.130">
    <property type="match status" value="1"/>
</dbReference>
<dbReference type="Gene3D" id="3.30.565.10">
    <property type="entry name" value="Histidine kinase-like ATPase, C-terminal domain"/>
    <property type="match status" value="1"/>
</dbReference>
<dbReference type="CDD" id="cd00082">
    <property type="entry name" value="HisKA"/>
    <property type="match status" value="1"/>
</dbReference>
<feature type="transmembrane region" description="Helical" evidence="8">
    <location>
        <begin position="406"/>
        <end position="424"/>
    </location>
</feature>
<dbReference type="GO" id="GO:0000155">
    <property type="term" value="F:phosphorelay sensor kinase activity"/>
    <property type="evidence" value="ECO:0007669"/>
    <property type="project" value="InterPro"/>
</dbReference>
<comment type="caution">
    <text evidence="10">The sequence shown here is derived from an EMBL/GenBank/DDBJ whole genome shotgun (WGS) entry which is preliminary data.</text>
</comment>
<dbReference type="EMBL" id="WXYO01000006">
    <property type="protein sequence ID" value="NAS12982.1"/>
    <property type="molecule type" value="Genomic_DNA"/>
</dbReference>
<evidence type="ECO:0000256" key="6">
    <source>
        <dbReference type="ARBA" id="ARBA00023012"/>
    </source>
</evidence>
<sequence length="690" mass="78735">MAIARNLRYLIVPLAFWVCYSGMLHAQETERDSLINELRRLESQKGFTENDSTYVSLLNELAWNYRFFKTDSLLLLSEKALKISRNISYKKGEGCALLRLGDYYSDKGNNNKAIEYYQAGLKIANEVGEGHLILRIMNNLAGEYAYKSDYAKALTGYLDAIDKAEELNNLEMLSILNENVANLYASQKDYTQALEFYKKVRKINTEIGDPVIMAETNSNLASLYADMGDLEYAMFYVNKSITTFEKERIMDWLAFAYETKGKVYLKQDKFQWALFWYNQSDLLHKNLDDDRSRIGLLNGMAEAYLGQGKDSISQKHALEAFEISSRIKFLEGTQKCAKTLYKINKNKKDFATALTYHELYQKLSDTLSRNENKKSLTMLKTKNEYELQKQALITENEKALAQQRQYVNAALAILLVFIVVTFLVHRGQKIQRKLNVELKTKQQKLKVREAELQDSNETKTKLFSIIGHDLRGPIGALQGLLKMFNDGEIQKSEFLEFIPKLNDDVDHIYFTLNNLLSWGYTQMNGAVTKPSVVAMDSLVTENINLLSEIAKKKSIKVISKIPENAHTWSDTNQIDIVIRNLISNALKFTPENGMVTIAASEKNDHWEISVRDTGVGMDRITVEKLFSKNSNITTYGTNNEKGTGLGLSLCKEMVEKNNGKIWVDSVLRKGSSFFFTLPKPKAEKNYSQAS</sequence>
<reference evidence="10 11" key="1">
    <citation type="submission" date="2020-01" db="EMBL/GenBank/DDBJ databases">
        <title>Bacteria diversity of Porities sp.</title>
        <authorList>
            <person name="Wang G."/>
        </authorList>
    </citation>
    <scope>NUCLEOTIDE SEQUENCE [LARGE SCALE GENOMIC DNA]</scope>
    <source>
        <strain evidence="10 11">R33</strain>
    </source>
</reference>
<dbReference type="InterPro" id="IPR019734">
    <property type="entry name" value="TPR_rpt"/>
</dbReference>
<keyword evidence="3" id="KW-0597">Phosphoprotein</keyword>
<proteinExistence type="predicted"/>
<dbReference type="AlphaFoldDB" id="A0A6L9EEG8"/>
<dbReference type="Pfam" id="PF02518">
    <property type="entry name" value="HATPase_c"/>
    <property type="match status" value="1"/>
</dbReference>
<dbReference type="FunFam" id="3.30.565.10:FF:000006">
    <property type="entry name" value="Sensor histidine kinase WalK"/>
    <property type="match status" value="1"/>
</dbReference>
<gene>
    <name evidence="10" type="ORF">GTQ38_13275</name>
</gene>
<feature type="coiled-coil region" evidence="7">
    <location>
        <begin position="24"/>
        <end position="51"/>
    </location>
</feature>
<dbReference type="InterPro" id="IPR004358">
    <property type="entry name" value="Sig_transdc_His_kin-like_C"/>
</dbReference>
<dbReference type="InterPro" id="IPR003594">
    <property type="entry name" value="HATPase_dom"/>
</dbReference>
<dbReference type="SUPFAM" id="SSF48452">
    <property type="entry name" value="TPR-like"/>
    <property type="match status" value="2"/>
</dbReference>
<dbReference type="InterPro" id="IPR036890">
    <property type="entry name" value="HATPase_C_sf"/>
</dbReference>
<keyword evidence="11" id="KW-1185">Reference proteome</keyword>
<dbReference type="SMART" id="SM00028">
    <property type="entry name" value="TPR"/>
    <property type="match status" value="5"/>
</dbReference>
<evidence type="ECO:0000256" key="1">
    <source>
        <dbReference type="ARBA" id="ARBA00000085"/>
    </source>
</evidence>
<dbReference type="InterPro" id="IPR005467">
    <property type="entry name" value="His_kinase_dom"/>
</dbReference>
<dbReference type="PANTHER" id="PTHR43711">
    <property type="entry name" value="TWO-COMPONENT HISTIDINE KINASE"/>
    <property type="match status" value="1"/>
</dbReference>
<keyword evidence="4" id="KW-0808">Transferase</keyword>
<dbReference type="PROSITE" id="PS50109">
    <property type="entry name" value="HIS_KIN"/>
    <property type="match status" value="1"/>
</dbReference>
<dbReference type="SUPFAM" id="SSF55874">
    <property type="entry name" value="ATPase domain of HSP90 chaperone/DNA topoisomerase II/histidine kinase"/>
    <property type="match status" value="1"/>
</dbReference>
<dbReference type="Pfam" id="PF13424">
    <property type="entry name" value="TPR_12"/>
    <property type="match status" value="2"/>
</dbReference>
<dbReference type="PANTHER" id="PTHR43711:SF31">
    <property type="entry name" value="HISTIDINE KINASE"/>
    <property type="match status" value="1"/>
</dbReference>
<evidence type="ECO:0000256" key="2">
    <source>
        <dbReference type="ARBA" id="ARBA00012438"/>
    </source>
</evidence>
<comment type="catalytic activity">
    <reaction evidence="1">
        <text>ATP + protein L-histidine = ADP + protein N-phospho-L-histidine.</text>
        <dbReference type="EC" id="2.7.13.3"/>
    </reaction>
</comment>
<evidence type="ECO:0000256" key="8">
    <source>
        <dbReference type="SAM" id="Phobius"/>
    </source>
</evidence>
<dbReference type="Gene3D" id="1.25.40.10">
    <property type="entry name" value="Tetratricopeptide repeat domain"/>
    <property type="match status" value="2"/>
</dbReference>
<keyword evidence="8" id="KW-0472">Membrane</keyword>
<dbReference type="EC" id="2.7.13.3" evidence="2"/>
<dbReference type="InterPro" id="IPR003661">
    <property type="entry name" value="HisK_dim/P_dom"/>
</dbReference>
<evidence type="ECO:0000256" key="4">
    <source>
        <dbReference type="ARBA" id="ARBA00022679"/>
    </source>
</evidence>
<evidence type="ECO:0000313" key="11">
    <source>
        <dbReference type="Proteomes" id="UP000475249"/>
    </source>
</evidence>
<evidence type="ECO:0000256" key="7">
    <source>
        <dbReference type="SAM" id="Coils"/>
    </source>
</evidence>
<dbReference type="PRINTS" id="PR00344">
    <property type="entry name" value="BCTRLSENSOR"/>
</dbReference>
<feature type="domain" description="Histidine kinase" evidence="9">
    <location>
        <begin position="465"/>
        <end position="681"/>
    </location>
</feature>
<organism evidence="10 11">
    <name type="scientific">Poritiphilus flavus</name>
    <dbReference type="NCBI Taxonomy" id="2697053"/>
    <lineage>
        <taxon>Bacteria</taxon>
        <taxon>Pseudomonadati</taxon>
        <taxon>Bacteroidota</taxon>
        <taxon>Flavobacteriia</taxon>
        <taxon>Flavobacteriales</taxon>
        <taxon>Flavobacteriaceae</taxon>
        <taxon>Poritiphilus</taxon>
    </lineage>
</organism>
<keyword evidence="5" id="KW-0418">Kinase</keyword>
<dbReference type="SMART" id="SM00387">
    <property type="entry name" value="HATPase_c"/>
    <property type="match status" value="1"/>
</dbReference>
<keyword evidence="8" id="KW-1133">Transmembrane helix</keyword>